<dbReference type="Proteomes" id="UP000261540">
    <property type="component" value="Unplaced"/>
</dbReference>
<dbReference type="GeneTree" id="ENSGT00390000009047"/>
<evidence type="ECO:0000313" key="3">
    <source>
        <dbReference type="Proteomes" id="UP000261540"/>
    </source>
</evidence>
<dbReference type="InterPro" id="IPR008948">
    <property type="entry name" value="L-Aspartase-like"/>
</dbReference>
<accession>A0A3B3T4D8</accession>
<dbReference type="SUPFAM" id="SSF48557">
    <property type="entry name" value="L-aspartase-like"/>
    <property type="match status" value="1"/>
</dbReference>
<protein>
    <submittedName>
        <fullName evidence="2">Histidine ammonia-lyase</fullName>
    </submittedName>
</protein>
<keyword evidence="3" id="KW-1185">Reference proteome</keyword>
<dbReference type="STRING" id="1676925.ENSPKIP00000037323"/>
<dbReference type="Gene3D" id="1.10.275.10">
    <property type="entry name" value="Fumarase/aspartase (N-terminal domain)"/>
    <property type="match status" value="1"/>
</dbReference>
<reference evidence="2" key="1">
    <citation type="submission" date="2025-08" db="UniProtKB">
        <authorList>
            <consortium name="Ensembl"/>
        </authorList>
    </citation>
    <scope>IDENTIFICATION</scope>
</reference>
<name>A0A3B3T4D8_9TELE</name>
<dbReference type="PANTHER" id="PTHR10362">
    <property type="entry name" value="HISTIDINE AMMONIA-LYASE"/>
    <property type="match status" value="1"/>
</dbReference>
<comment type="similarity">
    <text evidence="1">Belongs to the PAL/histidase family.</text>
</comment>
<sequence>MPGNSLFTHRCRFAVCVSGGWWTVPCRDPSSWASAQRGGFTLRTCRCKRRLDQNASIGDVLEDNSFVELGKGFLGSPLSPEQTQMLLVLKINMLARGHSGISTDTIQKMIEAFSASCLPSVPEKVTVGGSGDLAPLAHLTLGLMGKGMMWSPKSAWADAKYVMKAHGLTPISPKLKTKIVGDFGVQELALIKGIQLITSLGAEAVEIGQTIARQADIIASLTVEVLQKTSKALKRGEGDPLYLVDQIANLHCACLDCRKWVNGGHESLPEMHGFANDTIAFVKRIISTEMNNSTDNLVISGGNFHGEYPAKGGPCYCLYSGLVDVGKSPLWLAVSLHLYAHPVLTWPPAVSESKALCHPASLESLSTSPATEDHMSMGGWATRKALRAVEHLEQVLAIALLTACQGLELSRPKKTTGPLEHVYNLVRSSVQCSPQFCETSLVMPFASHYAVSRFSAPERPSSPCYM</sequence>
<organism evidence="2 3">
    <name type="scientific">Paramormyrops kingsleyae</name>
    <dbReference type="NCBI Taxonomy" id="1676925"/>
    <lineage>
        <taxon>Eukaryota</taxon>
        <taxon>Metazoa</taxon>
        <taxon>Chordata</taxon>
        <taxon>Craniata</taxon>
        <taxon>Vertebrata</taxon>
        <taxon>Euteleostomi</taxon>
        <taxon>Actinopterygii</taxon>
        <taxon>Neopterygii</taxon>
        <taxon>Teleostei</taxon>
        <taxon>Osteoglossocephala</taxon>
        <taxon>Osteoglossomorpha</taxon>
        <taxon>Osteoglossiformes</taxon>
        <taxon>Mormyridae</taxon>
        <taxon>Paramormyrops</taxon>
    </lineage>
</organism>
<reference evidence="2" key="2">
    <citation type="submission" date="2025-09" db="UniProtKB">
        <authorList>
            <consortium name="Ensembl"/>
        </authorList>
    </citation>
    <scope>IDENTIFICATION</scope>
</reference>
<evidence type="ECO:0000313" key="2">
    <source>
        <dbReference type="Ensembl" id="ENSPKIP00000037323.1"/>
    </source>
</evidence>
<evidence type="ECO:0000256" key="1">
    <source>
        <dbReference type="ARBA" id="ARBA00007238"/>
    </source>
</evidence>
<dbReference type="InterPro" id="IPR001106">
    <property type="entry name" value="Aromatic_Lyase"/>
</dbReference>
<dbReference type="Ensembl" id="ENSPKIT00000018286.1">
    <property type="protein sequence ID" value="ENSPKIP00000037323.1"/>
    <property type="gene ID" value="ENSPKIG00000015518.1"/>
</dbReference>
<dbReference type="InterPro" id="IPR024083">
    <property type="entry name" value="Fumarase/histidase_N"/>
</dbReference>
<proteinExistence type="inferred from homology"/>
<dbReference type="Gene3D" id="1.20.200.10">
    <property type="entry name" value="Fumarase/aspartase (Central domain)"/>
    <property type="match status" value="2"/>
</dbReference>
<dbReference type="AlphaFoldDB" id="A0A3B3T4D8"/>
<dbReference type="Pfam" id="PF00221">
    <property type="entry name" value="Lyase_aromatic"/>
    <property type="match status" value="3"/>
</dbReference>
<dbReference type="GO" id="GO:0003824">
    <property type="term" value="F:catalytic activity"/>
    <property type="evidence" value="ECO:0007669"/>
    <property type="project" value="InterPro"/>
</dbReference>